<dbReference type="VEuPathDB" id="FungiDB:FFUJ_12831"/>
<name>S0EDJ1_GIBF5</name>
<dbReference type="HOGENOM" id="CLU_2831378_0_0_1"/>
<protein>
    <submittedName>
        <fullName evidence="1">Uncharacterized protein</fullName>
    </submittedName>
</protein>
<organism evidence="1 2">
    <name type="scientific">Gibberella fujikuroi (strain CBS 195.34 / IMI 58289 / NRRL A-6831)</name>
    <name type="common">Bakanae and foot rot disease fungus</name>
    <name type="synonym">Fusarium fujikuroi</name>
    <dbReference type="NCBI Taxonomy" id="1279085"/>
    <lineage>
        <taxon>Eukaryota</taxon>
        <taxon>Fungi</taxon>
        <taxon>Dikarya</taxon>
        <taxon>Ascomycota</taxon>
        <taxon>Pezizomycotina</taxon>
        <taxon>Sordariomycetes</taxon>
        <taxon>Hypocreomycetidae</taxon>
        <taxon>Hypocreales</taxon>
        <taxon>Nectriaceae</taxon>
        <taxon>Fusarium</taxon>
        <taxon>Fusarium fujikuroi species complex</taxon>
    </lineage>
</organism>
<evidence type="ECO:0000313" key="2">
    <source>
        <dbReference type="Proteomes" id="UP000016800"/>
    </source>
</evidence>
<keyword evidence="2" id="KW-1185">Reference proteome</keyword>
<dbReference type="GeneID" id="35406287"/>
<reference evidence="2" key="1">
    <citation type="journal article" date="2013" name="PLoS Pathog.">
        <title>Deciphering the cryptic genome: genome-wide analyses of the rice pathogen Fusarium fujikuroi reveal complex regulation of secondary metabolism and novel metabolites.</title>
        <authorList>
            <person name="Wiemann P."/>
            <person name="Sieber C.M."/>
            <person name="von Bargen K.W."/>
            <person name="Studt L."/>
            <person name="Niehaus E.M."/>
            <person name="Espino J.J."/>
            <person name="Huss K."/>
            <person name="Michielse C.B."/>
            <person name="Albermann S."/>
            <person name="Wagner D."/>
            <person name="Bergner S.V."/>
            <person name="Connolly L.R."/>
            <person name="Fischer A."/>
            <person name="Reuter G."/>
            <person name="Kleigrewe K."/>
            <person name="Bald T."/>
            <person name="Wingfield B.D."/>
            <person name="Ophir R."/>
            <person name="Freeman S."/>
            <person name="Hippler M."/>
            <person name="Smith K.M."/>
            <person name="Brown D.W."/>
            <person name="Proctor R.H."/>
            <person name="Munsterkotter M."/>
            <person name="Freitag M."/>
            <person name="Humpf H.U."/>
            <person name="Guldener U."/>
            <person name="Tudzynski B."/>
        </authorList>
    </citation>
    <scope>NUCLEOTIDE SEQUENCE [LARGE SCALE GENOMIC DNA]</scope>
    <source>
        <strain evidence="2">CBS 195.34 / IMI 58289 / NRRL A-6831</strain>
    </source>
</reference>
<dbReference type="Proteomes" id="UP000016800">
    <property type="component" value="Chromosome VIII"/>
</dbReference>
<sequence length="66" mass="7492">MIARRLHGKYVSGKLNGLDGKFKELEKSQCRCDACKVKEIIDDVEALRSANDQLEKDSHEGHRQGH</sequence>
<evidence type="ECO:0000313" key="1">
    <source>
        <dbReference type="EMBL" id="CCT72934.1"/>
    </source>
</evidence>
<gene>
    <name evidence="1" type="ORF">FFUJ_12831</name>
</gene>
<proteinExistence type="predicted"/>
<dbReference type="RefSeq" id="XP_023435012.1">
    <property type="nucleotide sequence ID" value="XM_023582484.1"/>
</dbReference>
<dbReference type="EMBL" id="HF679030">
    <property type="protein sequence ID" value="CCT72934.1"/>
    <property type="molecule type" value="Genomic_DNA"/>
</dbReference>
<dbReference type="AlphaFoldDB" id="S0EDJ1"/>
<accession>S0EDJ1</accession>